<dbReference type="SUPFAM" id="SSF52172">
    <property type="entry name" value="CheY-like"/>
    <property type="match status" value="1"/>
</dbReference>
<evidence type="ECO:0000256" key="5">
    <source>
        <dbReference type="PROSITE-ProRule" id="PRU01091"/>
    </source>
</evidence>
<feature type="domain" description="OmpR/PhoB-type" evidence="7">
    <location>
        <begin position="139"/>
        <end position="235"/>
    </location>
</feature>
<reference evidence="9" key="1">
    <citation type="submission" date="2016-10" db="EMBL/GenBank/DDBJ databases">
        <authorList>
            <person name="Varghese N."/>
            <person name="Submissions S."/>
        </authorList>
    </citation>
    <scope>NUCLEOTIDE SEQUENCE [LARGE SCALE GENOMIC DNA]</scope>
    <source>
        <strain evidence="9">DSM 18579</strain>
    </source>
</reference>
<dbReference type="Gene3D" id="1.10.10.10">
    <property type="entry name" value="Winged helix-like DNA-binding domain superfamily/Winged helix DNA-binding domain"/>
    <property type="match status" value="1"/>
</dbReference>
<dbReference type="SMART" id="SM00448">
    <property type="entry name" value="REC"/>
    <property type="match status" value="1"/>
</dbReference>
<sequence>MLAILAIFQQRLGNIMKIILVEDNLDLGEAIESRLRFAGHSVDWCQSGLEASLHLANEICDILILDINLPGKDGFAVLKEFRASGKTSPVLVITARSEIEDKVSLLDIGADDYLVKPFDLRELDARLRALCRRQAVTKTAELSLGNVIIDQAARTLKINDSLIDISKREFRLLEILSTKIGQVIVRERLMSQLFNLDEDVSFNALELHISRLRKKLEPADITIVTVRGVGYAARFK</sequence>
<dbReference type="STRING" id="1123402.SAMN02583745_00928"/>
<gene>
    <name evidence="8" type="ORF">SAMN02583745_00928</name>
</gene>
<organism evidence="8 9">
    <name type="scientific">Thorsellia anophelis DSM 18579</name>
    <dbReference type="NCBI Taxonomy" id="1123402"/>
    <lineage>
        <taxon>Bacteria</taxon>
        <taxon>Pseudomonadati</taxon>
        <taxon>Pseudomonadota</taxon>
        <taxon>Gammaproteobacteria</taxon>
        <taxon>Enterobacterales</taxon>
        <taxon>Thorselliaceae</taxon>
        <taxon>Thorsellia</taxon>
    </lineage>
</organism>
<evidence type="ECO:0000256" key="4">
    <source>
        <dbReference type="PROSITE-ProRule" id="PRU00169"/>
    </source>
</evidence>
<evidence type="ECO:0000259" key="7">
    <source>
        <dbReference type="PROSITE" id="PS51755"/>
    </source>
</evidence>
<keyword evidence="4" id="KW-0597">Phosphoprotein</keyword>
<keyword evidence="1" id="KW-0805">Transcription regulation</keyword>
<accession>A0A1I0AHU0</accession>
<dbReference type="PANTHER" id="PTHR48111:SF67">
    <property type="entry name" value="TRANSCRIPTIONAL REGULATORY PROTEIN TCTD"/>
    <property type="match status" value="1"/>
</dbReference>
<keyword evidence="9" id="KW-1185">Reference proteome</keyword>
<proteinExistence type="predicted"/>
<evidence type="ECO:0000256" key="1">
    <source>
        <dbReference type="ARBA" id="ARBA00023015"/>
    </source>
</evidence>
<feature type="domain" description="Response regulatory" evidence="6">
    <location>
        <begin position="17"/>
        <end position="131"/>
    </location>
</feature>
<dbReference type="Gene3D" id="3.40.50.2300">
    <property type="match status" value="1"/>
</dbReference>
<evidence type="ECO:0000313" key="9">
    <source>
        <dbReference type="Proteomes" id="UP000242642"/>
    </source>
</evidence>
<dbReference type="Pfam" id="PF00072">
    <property type="entry name" value="Response_reg"/>
    <property type="match status" value="1"/>
</dbReference>
<dbReference type="PROSITE" id="PS51755">
    <property type="entry name" value="OMPR_PHOB"/>
    <property type="match status" value="1"/>
</dbReference>
<keyword evidence="2 5" id="KW-0238">DNA-binding</keyword>
<evidence type="ECO:0000256" key="3">
    <source>
        <dbReference type="ARBA" id="ARBA00023163"/>
    </source>
</evidence>
<dbReference type="Pfam" id="PF00486">
    <property type="entry name" value="Trans_reg_C"/>
    <property type="match status" value="1"/>
</dbReference>
<dbReference type="Gene3D" id="6.10.250.690">
    <property type="match status" value="1"/>
</dbReference>
<dbReference type="InterPro" id="IPR001789">
    <property type="entry name" value="Sig_transdc_resp-reg_receiver"/>
</dbReference>
<dbReference type="InterPro" id="IPR039420">
    <property type="entry name" value="WalR-like"/>
</dbReference>
<evidence type="ECO:0000256" key="2">
    <source>
        <dbReference type="ARBA" id="ARBA00023125"/>
    </source>
</evidence>
<feature type="modified residue" description="4-aspartylphosphate" evidence="4">
    <location>
        <position position="66"/>
    </location>
</feature>
<dbReference type="InterPro" id="IPR001867">
    <property type="entry name" value="OmpR/PhoB-type_DNA-bd"/>
</dbReference>
<evidence type="ECO:0000313" key="8">
    <source>
        <dbReference type="EMBL" id="SES92834.1"/>
    </source>
</evidence>
<feature type="DNA-binding region" description="OmpR/PhoB-type" evidence="5">
    <location>
        <begin position="139"/>
        <end position="235"/>
    </location>
</feature>
<dbReference type="GO" id="GO:0000156">
    <property type="term" value="F:phosphorelay response regulator activity"/>
    <property type="evidence" value="ECO:0007669"/>
    <property type="project" value="TreeGrafter"/>
</dbReference>
<dbReference type="Proteomes" id="UP000242642">
    <property type="component" value="Unassembled WGS sequence"/>
</dbReference>
<dbReference type="PANTHER" id="PTHR48111">
    <property type="entry name" value="REGULATOR OF RPOS"/>
    <property type="match status" value="1"/>
</dbReference>
<dbReference type="PROSITE" id="PS50110">
    <property type="entry name" value="RESPONSE_REGULATORY"/>
    <property type="match status" value="1"/>
</dbReference>
<dbReference type="SMART" id="SM00862">
    <property type="entry name" value="Trans_reg_C"/>
    <property type="match status" value="1"/>
</dbReference>
<dbReference type="EMBL" id="FOHV01000005">
    <property type="protein sequence ID" value="SES92834.1"/>
    <property type="molecule type" value="Genomic_DNA"/>
</dbReference>
<dbReference type="InterPro" id="IPR036388">
    <property type="entry name" value="WH-like_DNA-bd_sf"/>
</dbReference>
<keyword evidence="3" id="KW-0804">Transcription</keyword>
<dbReference type="GO" id="GO:0006355">
    <property type="term" value="P:regulation of DNA-templated transcription"/>
    <property type="evidence" value="ECO:0007669"/>
    <property type="project" value="InterPro"/>
</dbReference>
<dbReference type="GO" id="GO:0000976">
    <property type="term" value="F:transcription cis-regulatory region binding"/>
    <property type="evidence" value="ECO:0007669"/>
    <property type="project" value="TreeGrafter"/>
</dbReference>
<dbReference type="CDD" id="cd00383">
    <property type="entry name" value="trans_reg_C"/>
    <property type="match status" value="1"/>
</dbReference>
<protein>
    <submittedName>
        <fullName evidence="8">Two-component system, OmpR family, response regulator TctD</fullName>
    </submittedName>
</protein>
<dbReference type="GO" id="GO:0032993">
    <property type="term" value="C:protein-DNA complex"/>
    <property type="evidence" value="ECO:0007669"/>
    <property type="project" value="TreeGrafter"/>
</dbReference>
<evidence type="ECO:0000259" key="6">
    <source>
        <dbReference type="PROSITE" id="PS50110"/>
    </source>
</evidence>
<dbReference type="InterPro" id="IPR011006">
    <property type="entry name" value="CheY-like_superfamily"/>
</dbReference>
<name>A0A1I0AHU0_9GAMM</name>
<dbReference type="GO" id="GO:0005829">
    <property type="term" value="C:cytosol"/>
    <property type="evidence" value="ECO:0007669"/>
    <property type="project" value="TreeGrafter"/>
</dbReference>
<dbReference type="AlphaFoldDB" id="A0A1I0AHU0"/>